<dbReference type="CDD" id="cd03385">
    <property type="entry name" value="PAP2_BcrC_like"/>
    <property type="match status" value="1"/>
</dbReference>
<dbReference type="InterPro" id="IPR000326">
    <property type="entry name" value="PAP2/HPO"/>
</dbReference>
<dbReference type="AlphaFoldDB" id="A0A1Q8QYX2"/>
<dbReference type="Gene3D" id="1.20.144.10">
    <property type="entry name" value="Phosphatidic acid phosphatase type 2/haloperoxidase"/>
    <property type="match status" value="1"/>
</dbReference>
<feature type="transmembrane region" description="Helical" evidence="1">
    <location>
        <begin position="155"/>
        <end position="176"/>
    </location>
</feature>
<accession>A0A1Q8QYX2</accession>
<organism evidence="3 4">
    <name type="scientific">Desulfosporosinus metallidurans</name>
    <dbReference type="NCBI Taxonomy" id="1888891"/>
    <lineage>
        <taxon>Bacteria</taxon>
        <taxon>Bacillati</taxon>
        <taxon>Bacillota</taxon>
        <taxon>Clostridia</taxon>
        <taxon>Eubacteriales</taxon>
        <taxon>Desulfitobacteriaceae</taxon>
        <taxon>Desulfosporosinus</taxon>
    </lineage>
</organism>
<dbReference type="GO" id="GO:0005886">
    <property type="term" value="C:plasma membrane"/>
    <property type="evidence" value="ECO:0007669"/>
    <property type="project" value="InterPro"/>
</dbReference>
<feature type="transmembrane region" description="Helical" evidence="1">
    <location>
        <begin position="58"/>
        <end position="81"/>
    </location>
</feature>
<keyword evidence="4" id="KW-1185">Reference proteome</keyword>
<dbReference type="PANTHER" id="PTHR14969">
    <property type="entry name" value="SPHINGOSINE-1-PHOSPHATE PHOSPHOHYDROLASE"/>
    <property type="match status" value="1"/>
</dbReference>
<name>A0A1Q8QYX2_9FIRM</name>
<keyword evidence="1" id="KW-0812">Transmembrane</keyword>
<feature type="domain" description="Phosphatidic acid phosphatase type 2/haloperoxidase" evidence="2">
    <location>
        <begin position="59"/>
        <end position="170"/>
    </location>
</feature>
<evidence type="ECO:0000256" key="1">
    <source>
        <dbReference type="SAM" id="Phobius"/>
    </source>
</evidence>
<dbReference type="EMBL" id="MLBF01000008">
    <property type="protein sequence ID" value="OLN32543.1"/>
    <property type="molecule type" value="Genomic_DNA"/>
</dbReference>
<evidence type="ECO:0000259" key="2">
    <source>
        <dbReference type="SMART" id="SM00014"/>
    </source>
</evidence>
<reference evidence="3 4" key="1">
    <citation type="submission" date="2016-09" db="EMBL/GenBank/DDBJ databases">
        <title>Complete genome of Desulfosporosinus sp. OL.</title>
        <authorList>
            <person name="Mardanov A."/>
            <person name="Beletsky A."/>
            <person name="Panova A."/>
            <person name="Karnachuk O."/>
            <person name="Ravin N."/>
        </authorList>
    </citation>
    <scope>NUCLEOTIDE SEQUENCE [LARGE SCALE GENOMIC DNA]</scope>
    <source>
        <strain evidence="3 4">OL</strain>
    </source>
</reference>
<feature type="transmembrane region" description="Helical" evidence="1">
    <location>
        <begin position="128"/>
        <end position="146"/>
    </location>
</feature>
<feature type="transmembrane region" description="Helical" evidence="1">
    <location>
        <begin position="25"/>
        <end position="46"/>
    </location>
</feature>
<dbReference type="InterPro" id="IPR033879">
    <property type="entry name" value="UPP_Pase"/>
</dbReference>
<evidence type="ECO:0000313" key="3">
    <source>
        <dbReference type="EMBL" id="OLN32543.1"/>
    </source>
</evidence>
<evidence type="ECO:0000313" key="4">
    <source>
        <dbReference type="Proteomes" id="UP000186102"/>
    </source>
</evidence>
<sequence length="201" mass="22343">MNSFDLFGYHLINQWAGHVPLLDKFMSFTAQYALELYGLLFLVAWFTMPESEGNRRHALIVAGFSGIFALLINVLVSHVWFRPRPFVSLPKGSFTQLIPHSIDASFPSDHVSGSFAFAAGSWKNSDRWVSYSFTTLAILVAVARVYTGVHWPTDVIAGAIVGFLSARIMWAVSPLLKPVSQFGMRLFHFGPYALVPSSKGK</sequence>
<keyword evidence="1" id="KW-0472">Membrane</keyword>
<comment type="caution">
    <text evidence="3">The sequence shown here is derived from an EMBL/GenBank/DDBJ whole genome shotgun (WGS) entry which is preliminary data.</text>
</comment>
<dbReference type="SUPFAM" id="SSF48317">
    <property type="entry name" value="Acid phosphatase/Vanadium-dependent haloperoxidase"/>
    <property type="match status" value="1"/>
</dbReference>
<dbReference type="RefSeq" id="WP_075364275.1">
    <property type="nucleotide sequence ID" value="NZ_MLBF01000008.1"/>
</dbReference>
<dbReference type="InterPro" id="IPR036938">
    <property type="entry name" value="PAP2/HPO_sf"/>
</dbReference>
<dbReference type="SMART" id="SM00014">
    <property type="entry name" value="acidPPc"/>
    <property type="match status" value="1"/>
</dbReference>
<gene>
    <name evidence="3" type="ORF">DSOL_1581</name>
</gene>
<dbReference type="GO" id="GO:0050380">
    <property type="term" value="F:undecaprenyl-diphosphatase activity"/>
    <property type="evidence" value="ECO:0007669"/>
    <property type="project" value="InterPro"/>
</dbReference>
<protein>
    <submittedName>
        <fullName evidence="3">Bacitracin transport permease protein BCRC</fullName>
    </submittedName>
</protein>
<dbReference type="Pfam" id="PF01569">
    <property type="entry name" value="PAP2"/>
    <property type="match status" value="1"/>
</dbReference>
<dbReference type="STRING" id="1888891.DSOL_1581"/>
<dbReference type="Proteomes" id="UP000186102">
    <property type="component" value="Unassembled WGS sequence"/>
</dbReference>
<dbReference type="OrthoDB" id="9789113at2"/>
<keyword evidence="1" id="KW-1133">Transmembrane helix</keyword>
<dbReference type="PANTHER" id="PTHR14969:SF13">
    <property type="entry name" value="AT30094P"/>
    <property type="match status" value="1"/>
</dbReference>
<proteinExistence type="predicted"/>